<gene>
    <name evidence="1" type="ORF">SU552A_08</name>
</gene>
<protein>
    <submittedName>
        <fullName evidence="1">Uncharacterized protein</fullName>
    </submittedName>
</protein>
<sequence>MLTVDETALLCWRLLETQGKCGCTWETFKEVPNELKKIVPVERRLLRVRRQDSTVVLTTYREYTESAARQLQEHIEFDVVAALLRYGYRGAYTRFRAAVRAYYKQAQIAEWYAR</sequence>
<dbReference type="GeneID" id="26631456"/>
<proteinExistence type="predicted"/>
<evidence type="ECO:0000313" key="2">
    <source>
        <dbReference type="Proteomes" id="UP000032401"/>
    </source>
</evidence>
<dbReference type="RefSeq" id="YP_009204797.1">
    <property type="nucleotide sequence ID" value="NC_028870.1"/>
</dbReference>
<keyword evidence="2" id="KW-1185">Reference proteome</keyword>
<dbReference type="OrthoDB" id="16200at10239"/>
<dbReference type="Proteomes" id="UP000032401">
    <property type="component" value="Segment"/>
</dbReference>
<dbReference type="KEGG" id="vg:26631456"/>
<accession>A0A0C5Q407</accession>
<organism evidence="1 2">
    <name type="scientific">Klebsiella phage vB_KpnP_SU552A</name>
    <dbReference type="NCBI Taxonomy" id="1610835"/>
    <lineage>
        <taxon>Viruses</taxon>
        <taxon>Duplodnaviria</taxon>
        <taxon>Heunggongvirae</taxon>
        <taxon>Uroviricota</taxon>
        <taxon>Caudoviricetes</taxon>
        <taxon>Autographivirales</taxon>
        <taxon>Autoscriptoviridae</taxon>
        <taxon>Slopekvirinae</taxon>
        <taxon>Drulisvirus</taxon>
        <taxon>Drulisvirus SU552A</taxon>
    </lineage>
</organism>
<name>A0A0C5Q407_9CAUD</name>
<dbReference type="EMBL" id="KP708986">
    <property type="protein sequence ID" value="AJQ21113.1"/>
    <property type="molecule type" value="Genomic_DNA"/>
</dbReference>
<evidence type="ECO:0000313" key="1">
    <source>
        <dbReference type="EMBL" id="AJQ21113.1"/>
    </source>
</evidence>
<reference evidence="1 2" key="1">
    <citation type="submission" date="2015-01" db="EMBL/GenBank/DDBJ databases">
        <title>A suggested new bacteriophage genus, Kp34likevirus, within the Autographivirinae subfamily of Podoviridae.</title>
        <authorList>
            <person name="Eriksson H."/>
            <person name="Maciejewska B."/>
            <person name="Latka A."/>
            <person name="Majkowska-Skrobek G."/>
            <person name="Hellstrand M."/>
            <person name="Melefors O."/>
            <person name="Wang J.-T."/>
            <person name="Kropinski A.M."/>
            <person name="Drulis-Kawa Z."/>
            <person name="Nilsson A.S."/>
        </authorList>
    </citation>
    <scope>NUCLEOTIDE SEQUENCE [LARGE SCALE GENOMIC DNA]</scope>
</reference>